<dbReference type="Pfam" id="PF05368">
    <property type="entry name" value="NmrA"/>
    <property type="match status" value="1"/>
</dbReference>
<evidence type="ECO:0000259" key="3">
    <source>
        <dbReference type="Pfam" id="PF05368"/>
    </source>
</evidence>
<proteinExistence type="inferred from homology"/>
<keyword evidence="2" id="KW-0521">NADP</keyword>
<dbReference type="AlphaFoldDB" id="A0A7R7XZM7"/>
<evidence type="ECO:0000313" key="4">
    <source>
        <dbReference type="EMBL" id="BCS30667.1"/>
    </source>
</evidence>
<dbReference type="InterPro" id="IPR008030">
    <property type="entry name" value="NmrA-like"/>
</dbReference>
<dbReference type="InterPro" id="IPR051164">
    <property type="entry name" value="NmrA-like_oxidored"/>
</dbReference>
<dbReference type="InterPro" id="IPR036291">
    <property type="entry name" value="NAD(P)-bd_dom_sf"/>
</dbReference>
<name>A0A7R7XZM7_9EURO</name>
<sequence>MPSILVAGATGNTGQGVVRTLSNLLSTSNALPNHQILALTRSIRSPAAQQLTKIPGVQVLEQNWVEISADWLREHSVVRAFIASHLNPNQFAEESTFHVAALQAGVQYVVRISTNAPNVRPDCPAYYARSHWAIETMLASPGFGTMQWTSLQPNIFAPFGLFSTARFVKEYQATGVQGTLRLPVSEDAPVAMVDPEEIGVFAAHLLALPDPAVHNKARYVVNGPVDTNGKEIMAMLEGYIGEKVENVNYEDLSDIFSSPLVAELERNSSPNVIRSIEAAPIPMWAGECSVSTTSKPVLDLAAPRRTPEQVLRSLLEV</sequence>
<dbReference type="PANTHER" id="PTHR42748">
    <property type="entry name" value="NITROGEN METABOLITE REPRESSION PROTEIN NMRA FAMILY MEMBER"/>
    <property type="match status" value="1"/>
</dbReference>
<dbReference type="RefSeq" id="XP_041562853.1">
    <property type="nucleotide sequence ID" value="XM_041697309.1"/>
</dbReference>
<dbReference type="GeneID" id="64980664"/>
<keyword evidence="5" id="KW-1185">Reference proteome</keyword>
<protein>
    <recommendedName>
        <fullName evidence="3">NmrA-like domain-containing protein</fullName>
    </recommendedName>
</protein>
<comment type="similarity">
    <text evidence="1">Belongs to the NmrA-type oxidoreductase family.</text>
</comment>
<feature type="domain" description="NmrA-like" evidence="3">
    <location>
        <begin position="4"/>
        <end position="250"/>
    </location>
</feature>
<dbReference type="SUPFAM" id="SSF51735">
    <property type="entry name" value="NAD(P)-binding Rossmann-fold domains"/>
    <property type="match status" value="1"/>
</dbReference>
<organism evidence="4 5">
    <name type="scientific">Aspergillus puulaauensis</name>
    <dbReference type="NCBI Taxonomy" id="1220207"/>
    <lineage>
        <taxon>Eukaryota</taxon>
        <taxon>Fungi</taxon>
        <taxon>Dikarya</taxon>
        <taxon>Ascomycota</taxon>
        <taxon>Pezizomycotina</taxon>
        <taxon>Eurotiomycetes</taxon>
        <taxon>Eurotiomycetidae</taxon>
        <taxon>Eurotiales</taxon>
        <taxon>Aspergillaceae</taxon>
        <taxon>Aspergillus</taxon>
    </lineage>
</organism>
<evidence type="ECO:0000256" key="1">
    <source>
        <dbReference type="ARBA" id="ARBA00006328"/>
    </source>
</evidence>
<dbReference type="Gene3D" id="3.40.50.720">
    <property type="entry name" value="NAD(P)-binding Rossmann-like Domain"/>
    <property type="match status" value="1"/>
</dbReference>
<reference evidence="4" key="1">
    <citation type="submission" date="2021-01" db="EMBL/GenBank/DDBJ databases">
        <authorList>
            <consortium name="Aspergillus puulaauensis MK2 genome sequencing consortium"/>
            <person name="Kazuki M."/>
            <person name="Futagami T."/>
        </authorList>
    </citation>
    <scope>NUCLEOTIDE SEQUENCE</scope>
    <source>
        <strain evidence="4">MK2</strain>
    </source>
</reference>
<evidence type="ECO:0000313" key="5">
    <source>
        <dbReference type="Proteomes" id="UP000654913"/>
    </source>
</evidence>
<accession>A0A7R7XZM7</accession>
<dbReference type="OrthoDB" id="413314at2759"/>
<reference evidence="4" key="2">
    <citation type="submission" date="2021-02" db="EMBL/GenBank/DDBJ databases">
        <title>Aspergillus puulaauensis MK2 genome sequence.</title>
        <authorList>
            <person name="Futagami T."/>
            <person name="Mori K."/>
            <person name="Kadooka C."/>
            <person name="Tanaka T."/>
        </authorList>
    </citation>
    <scope>NUCLEOTIDE SEQUENCE</scope>
    <source>
        <strain evidence="4">MK2</strain>
    </source>
</reference>
<dbReference type="KEGG" id="apuu:APUU_80970S"/>
<gene>
    <name evidence="4" type="ORF">APUU_80970S</name>
</gene>
<dbReference type="GO" id="GO:0005634">
    <property type="term" value="C:nucleus"/>
    <property type="evidence" value="ECO:0007669"/>
    <property type="project" value="TreeGrafter"/>
</dbReference>
<dbReference type="PANTHER" id="PTHR42748:SF31">
    <property type="entry name" value="NMRA-LIKE DOMAIN-CONTAINING PROTEIN-RELATED"/>
    <property type="match status" value="1"/>
</dbReference>
<dbReference type="Proteomes" id="UP000654913">
    <property type="component" value="Chromosome 8"/>
</dbReference>
<evidence type="ECO:0000256" key="2">
    <source>
        <dbReference type="ARBA" id="ARBA00022857"/>
    </source>
</evidence>
<dbReference type="EMBL" id="AP024450">
    <property type="protein sequence ID" value="BCS30667.1"/>
    <property type="molecule type" value="Genomic_DNA"/>
</dbReference>